<dbReference type="InterPro" id="IPR021151">
    <property type="entry name" value="GINS_A"/>
</dbReference>
<dbReference type="InterPro" id="IPR055221">
    <property type="entry name" value="PSF3_N"/>
</dbReference>
<dbReference type="InterPro" id="IPR038437">
    <property type="entry name" value="GINS_Psf3_sf"/>
</dbReference>
<evidence type="ECO:0000259" key="6">
    <source>
        <dbReference type="Pfam" id="PF22466"/>
    </source>
</evidence>
<evidence type="ECO:0000256" key="4">
    <source>
        <dbReference type="ARBA" id="ARBA00023242"/>
    </source>
</evidence>
<evidence type="ECO:0000313" key="8">
    <source>
        <dbReference type="Proteomes" id="UP001370490"/>
    </source>
</evidence>
<evidence type="ECO:0000259" key="5">
    <source>
        <dbReference type="Pfam" id="PF05916"/>
    </source>
</evidence>
<comment type="subcellular location">
    <subcellularLocation>
        <location evidence="1">Nucleus</location>
    </subcellularLocation>
</comment>
<dbReference type="PANTHER" id="PTHR22768">
    <property type="entry name" value="DNA REPLICATION COMPLEX GINS PROTEIN PSF3"/>
    <property type="match status" value="1"/>
</dbReference>
<name>A0AAN8ZAJ0_9MAGN</name>
<dbReference type="GO" id="GO:1902975">
    <property type="term" value="P:mitotic DNA replication initiation"/>
    <property type="evidence" value="ECO:0007669"/>
    <property type="project" value="TreeGrafter"/>
</dbReference>
<evidence type="ECO:0000256" key="2">
    <source>
        <dbReference type="ARBA" id="ARBA00006343"/>
    </source>
</evidence>
<evidence type="ECO:0000256" key="1">
    <source>
        <dbReference type="ARBA" id="ARBA00004123"/>
    </source>
</evidence>
<feature type="domain" description="DNA replication complex GINS protein PSF3 N-terminal" evidence="6">
    <location>
        <begin position="5"/>
        <end position="56"/>
    </location>
</feature>
<dbReference type="CDD" id="cd11713">
    <property type="entry name" value="GINS_A_psf3"/>
    <property type="match status" value="1"/>
</dbReference>
<dbReference type="EMBL" id="JBAMMX010000009">
    <property type="protein sequence ID" value="KAK6933014.1"/>
    <property type="molecule type" value="Genomic_DNA"/>
</dbReference>
<dbReference type="Pfam" id="PF22466">
    <property type="entry name" value="PSF3_N"/>
    <property type="match status" value="1"/>
</dbReference>
<dbReference type="Pfam" id="PF05916">
    <property type="entry name" value="Sld5"/>
    <property type="match status" value="1"/>
</dbReference>
<reference evidence="7 8" key="1">
    <citation type="submission" date="2023-12" db="EMBL/GenBank/DDBJ databases">
        <title>A high-quality genome assembly for Dillenia turbinata (Dilleniales).</title>
        <authorList>
            <person name="Chanderbali A."/>
        </authorList>
    </citation>
    <scope>NUCLEOTIDE SEQUENCE [LARGE SCALE GENOMIC DNA]</scope>
    <source>
        <strain evidence="7">LSX21</strain>
        <tissue evidence="7">Leaf</tissue>
    </source>
</reference>
<feature type="domain" description="GINS subunit" evidence="5">
    <location>
        <begin position="70"/>
        <end position="164"/>
    </location>
</feature>
<dbReference type="AlphaFoldDB" id="A0AAN8ZAJ0"/>
<dbReference type="GO" id="GO:0000811">
    <property type="term" value="C:GINS complex"/>
    <property type="evidence" value="ECO:0007669"/>
    <property type="project" value="TreeGrafter"/>
</dbReference>
<keyword evidence="3" id="KW-0235">DNA replication</keyword>
<evidence type="ECO:0000313" key="7">
    <source>
        <dbReference type="EMBL" id="KAK6933014.1"/>
    </source>
</evidence>
<gene>
    <name evidence="7" type="ORF">RJ641_035908</name>
</gene>
<organism evidence="7 8">
    <name type="scientific">Dillenia turbinata</name>
    <dbReference type="NCBI Taxonomy" id="194707"/>
    <lineage>
        <taxon>Eukaryota</taxon>
        <taxon>Viridiplantae</taxon>
        <taxon>Streptophyta</taxon>
        <taxon>Embryophyta</taxon>
        <taxon>Tracheophyta</taxon>
        <taxon>Spermatophyta</taxon>
        <taxon>Magnoliopsida</taxon>
        <taxon>eudicotyledons</taxon>
        <taxon>Gunneridae</taxon>
        <taxon>Pentapetalae</taxon>
        <taxon>Dilleniales</taxon>
        <taxon>Dilleniaceae</taxon>
        <taxon>Dillenia</taxon>
    </lineage>
</organism>
<dbReference type="InterPro" id="IPR036224">
    <property type="entry name" value="GINS_bundle-like_dom_sf"/>
</dbReference>
<dbReference type="CDD" id="cd21693">
    <property type="entry name" value="GINS_B_Psf3"/>
    <property type="match status" value="1"/>
</dbReference>
<dbReference type="PANTHER" id="PTHR22768:SF0">
    <property type="entry name" value="DNA REPLICATION COMPLEX GINS PROTEIN PSF3"/>
    <property type="match status" value="1"/>
</dbReference>
<dbReference type="InterPro" id="IPR010492">
    <property type="entry name" value="GINS_Psf3"/>
</dbReference>
<proteinExistence type="inferred from homology"/>
<dbReference type="Gene3D" id="1.20.58.2050">
    <property type="match status" value="1"/>
</dbReference>
<keyword evidence="4" id="KW-0539">Nucleus</keyword>
<keyword evidence="8" id="KW-1185">Reference proteome</keyword>
<evidence type="ECO:0000256" key="3">
    <source>
        <dbReference type="ARBA" id="ARBA00022705"/>
    </source>
</evidence>
<comment type="similarity">
    <text evidence="2">Belongs to the GINS3/PSF3 family.</text>
</comment>
<protein>
    <submittedName>
        <fullName evidence="7">GINS subunit, domain A</fullName>
    </submittedName>
</protein>
<dbReference type="SUPFAM" id="SSF158573">
    <property type="entry name" value="GINS helical bundle-like"/>
    <property type="match status" value="1"/>
</dbReference>
<dbReference type="SUPFAM" id="SSF160059">
    <property type="entry name" value="PriA/YqbF domain"/>
    <property type="match status" value="1"/>
</dbReference>
<comment type="caution">
    <text evidence="7">The sequence shown here is derived from an EMBL/GenBank/DDBJ whole genome shotgun (WGS) entry which is preliminary data.</text>
</comment>
<dbReference type="Proteomes" id="UP001370490">
    <property type="component" value="Unassembled WGS sequence"/>
</dbReference>
<sequence>MANYYDIDDIIMEDELIWVVFQKAANGVGLLDPGAESNTVEQGAKVELPFWLAQELHLRQVVTINVPQCFNQKTRKEIQADAACVDLKNRCSYFYELGCKTAPLVGDRTIGSFLLYAFKSRYKDVLSKAHTAAFTVAPKFLSILTKEETMYESAQSSMATFKKWRMGGPRLQRAAVLGKKRKSTD</sequence>
<accession>A0AAN8ZAJ0</accession>